<dbReference type="Proteomes" id="UP000800041">
    <property type="component" value="Unassembled WGS sequence"/>
</dbReference>
<dbReference type="AlphaFoldDB" id="A0A6G1GKF9"/>
<feature type="compositionally biased region" description="Basic residues" evidence="1">
    <location>
        <begin position="87"/>
        <end position="98"/>
    </location>
</feature>
<evidence type="ECO:0000313" key="4">
    <source>
        <dbReference type="Proteomes" id="UP000800041"/>
    </source>
</evidence>
<organism evidence="3 4">
    <name type="scientific">Aulographum hederae CBS 113979</name>
    <dbReference type="NCBI Taxonomy" id="1176131"/>
    <lineage>
        <taxon>Eukaryota</taxon>
        <taxon>Fungi</taxon>
        <taxon>Dikarya</taxon>
        <taxon>Ascomycota</taxon>
        <taxon>Pezizomycotina</taxon>
        <taxon>Dothideomycetes</taxon>
        <taxon>Pleosporomycetidae</taxon>
        <taxon>Aulographales</taxon>
        <taxon>Aulographaceae</taxon>
    </lineage>
</organism>
<protein>
    <recommendedName>
        <fullName evidence="2">Myb-like DNA-binding domain-containing protein</fullName>
    </recommendedName>
</protein>
<dbReference type="EMBL" id="ML977202">
    <property type="protein sequence ID" value="KAF1981310.1"/>
    <property type="molecule type" value="Genomic_DNA"/>
</dbReference>
<feature type="compositionally biased region" description="Acidic residues" evidence="1">
    <location>
        <begin position="140"/>
        <end position="156"/>
    </location>
</feature>
<evidence type="ECO:0000259" key="2">
    <source>
        <dbReference type="Pfam" id="PF22980"/>
    </source>
</evidence>
<evidence type="ECO:0000256" key="1">
    <source>
        <dbReference type="SAM" id="MobiDB-lite"/>
    </source>
</evidence>
<dbReference type="Pfam" id="PF22980">
    <property type="entry name" value="Myb_DNA-bind_8"/>
    <property type="match status" value="1"/>
</dbReference>
<keyword evidence="4" id="KW-1185">Reference proteome</keyword>
<feature type="compositionally biased region" description="Low complexity" evidence="1">
    <location>
        <begin position="68"/>
        <end position="86"/>
    </location>
</feature>
<feature type="domain" description="Myb-like DNA-binding" evidence="2">
    <location>
        <begin position="8"/>
        <end position="53"/>
    </location>
</feature>
<proteinExistence type="predicted"/>
<dbReference type="OrthoDB" id="3944319at2759"/>
<evidence type="ECO:0000313" key="3">
    <source>
        <dbReference type="EMBL" id="KAF1981310.1"/>
    </source>
</evidence>
<name>A0A6G1GKF9_9PEZI</name>
<dbReference type="InterPro" id="IPR054505">
    <property type="entry name" value="Myb_DNA-bind_8"/>
</dbReference>
<feature type="region of interest" description="Disordered" evidence="1">
    <location>
        <begin position="54"/>
        <end position="156"/>
    </location>
</feature>
<feature type="compositionally biased region" description="Acidic residues" evidence="1">
    <location>
        <begin position="120"/>
        <end position="130"/>
    </location>
</feature>
<reference evidence="3" key="1">
    <citation type="journal article" date="2020" name="Stud. Mycol.">
        <title>101 Dothideomycetes genomes: a test case for predicting lifestyles and emergence of pathogens.</title>
        <authorList>
            <person name="Haridas S."/>
            <person name="Albert R."/>
            <person name="Binder M."/>
            <person name="Bloem J."/>
            <person name="Labutti K."/>
            <person name="Salamov A."/>
            <person name="Andreopoulos B."/>
            <person name="Baker S."/>
            <person name="Barry K."/>
            <person name="Bills G."/>
            <person name="Bluhm B."/>
            <person name="Cannon C."/>
            <person name="Castanera R."/>
            <person name="Culley D."/>
            <person name="Daum C."/>
            <person name="Ezra D."/>
            <person name="Gonzalez J."/>
            <person name="Henrissat B."/>
            <person name="Kuo A."/>
            <person name="Liang C."/>
            <person name="Lipzen A."/>
            <person name="Lutzoni F."/>
            <person name="Magnuson J."/>
            <person name="Mondo S."/>
            <person name="Nolan M."/>
            <person name="Ohm R."/>
            <person name="Pangilinan J."/>
            <person name="Park H.-J."/>
            <person name="Ramirez L."/>
            <person name="Alfaro M."/>
            <person name="Sun H."/>
            <person name="Tritt A."/>
            <person name="Yoshinaga Y."/>
            <person name="Zwiers L.-H."/>
            <person name="Turgeon B."/>
            <person name="Goodwin S."/>
            <person name="Spatafora J."/>
            <person name="Crous P."/>
            <person name="Grigoriev I."/>
        </authorList>
    </citation>
    <scope>NUCLEOTIDE SEQUENCE</scope>
    <source>
        <strain evidence="3">CBS 113979</strain>
    </source>
</reference>
<sequence>MAPLDVNDKLEFLICCIQNTKDGKPDWTVVAQQCNIVSKEAAAKRYERMVKAVNVPKAKEDSNSGDNKAASPSKKAAAKPSSPIKKTPAKPRAPRKAKNAADGETPAKRRKTAVKKSEESVVDDDEEMEEADSKVKAEEAGDSEEADADADADDEV</sequence>
<gene>
    <name evidence="3" type="ORF">K402DRAFT_458157</name>
</gene>
<accession>A0A6G1GKF9</accession>